<dbReference type="InterPro" id="IPR038765">
    <property type="entry name" value="Papain-like_cys_pep_sf"/>
</dbReference>
<reference evidence="2 3" key="1">
    <citation type="journal article" date="2016" name="Nat. Microbiol.">
        <title>The Mouse Intestinal Bacterial Collection (miBC) provides host-specific insight into cultured diversity and functional potential of the gut microbiota.</title>
        <authorList>
            <person name="Lagkouvardos I."/>
            <person name="Pukall R."/>
            <person name="Abt B."/>
            <person name="Foesel B.U."/>
            <person name="Meier-Kolthoff J.P."/>
            <person name="Kumar N."/>
            <person name="Bresciani A."/>
            <person name="Martinez I."/>
            <person name="Just S."/>
            <person name="Ziegler C."/>
            <person name="Brugiroux S."/>
            <person name="Garzetti D."/>
            <person name="Wenning M."/>
            <person name="Bui T.P."/>
            <person name="Wang J."/>
            <person name="Hugenholtz F."/>
            <person name="Plugge C.M."/>
            <person name="Peterson D.A."/>
            <person name="Hornef M.W."/>
            <person name="Baines J.F."/>
            <person name="Smidt H."/>
            <person name="Walter J."/>
            <person name="Kristiansen K."/>
            <person name="Nielsen H.B."/>
            <person name="Haller D."/>
            <person name="Overmann J."/>
            <person name="Stecher B."/>
            <person name="Clavel T."/>
        </authorList>
    </citation>
    <scope>NUCLEOTIDE SEQUENCE [LARGE SCALE GENOMIC DNA]</scope>
    <source>
        <strain evidence="2 3">DSM 28560</strain>
    </source>
</reference>
<dbReference type="SUPFAM" id="SSF54001">
    <property type="entry name" value="Cysteine proteinases"/>
    <property type="match status" value="1"/>
</dbReference>
<dbReference type="Proteomes" id="UP000295710">
    <property type="component" value="Unassembled WGS sequence"/>
</dbReference>
<evidence type="ECO:0000313" key="2">
    <source>
        <dbReference type="EMBL" id="TDA21931.1"/>
    </source>
</evidence>
<sequence length="159" mass="17227">MSVIETAVTWAIGIANDDSHGYSQANRDGPDYDCSSLVCWAYYNAGLNTRPGYTPSTHTMYSVFTAAGFRDVTGSCSLSSGAGMERGDVLLNVQNHTAMYIGSGRMVQASSNKGYPQTGDQTGTEIYTCSYYNYSGGGWDYVLRYPEIKTVSLVSWIPG</sequence>
<protein>
    <recommendedName>
        <fullName evidence="1">Endolysin-like domain-containing protein</fullName>
    </recommendedName>
</protein>
<evidence type="ECO:0000313" key="3">
    <source>
        <dbReference type="Proteomes" id="UP000295710"/>
    </source>
</evidence>
<dbReference type="AlphaFoldDB" id="A0A4R4FEU7"/>
<organism evidence="2 3">
    <name type="scientific">Extibacter muris</name>
    <dbReference type="NCBI Taxonomy" id="1796622"/>
    <lineage>
        <taxon>Bacteria</taxon>
        <taxon>Bacillati</taxon>
        <taxon>Bacillota</taxon>
        <taxon>Clostridia</taxon>
        <taxon>Lachnospirales</taxon>
        <taxon>Lachnospiraceae</taxon>
        <taxon>Extibacter</taxon>
    </lineage>
</organism>
<accession>A0A4R4FEU7</accession>
<dbReference type="InterPro" id="IPR057370">
    <property type="entry name" value="ELLD"/>
</dbReference>
<dbReference type="RefSeq" id="WP_132277346.1">
    <property type="nucleotide sequence ID" value="NZ_JAOBST010000013.1"/>
</dbReference>
<evidence type="ECO:0000259" key="1">
    <source>
        <dbReference type="Pfam" id="PF25309"/>
    </source>
</evidence>
<dbReference type="Pfam" id="PF25309">
    <property type="entry name" value="ELLD"/>
    <property type="match status" value="1"/>
</dbReference>
<keyword evidence="3" id="KW-1185">Reference proteome</keyword>
<feature type="domain" description="Endolysin-like" evidence="1">
    <location>
        <begin position="31"/>
        <end position="105"/>
    </location>
</feature>
<dbReference type="EMBL" id="SMMX01000006">
    <property type="protein sequence ID" value="TDA21931.1"/>
    <property type="molecule type" value="Genomic_DNA"/>
</dbReference>
<proteinExistence type="predicted"/>
<name>A0A4R4FEU7_9FIRM</name>
<dbReference type="Gene3D" id="3.90.1720.10">
    <property type="entry name" value="endopeptidase domain like (from Nostoc punctiforme)"/>
    <property type="match status" value="1"/>
</dbReference>
<comment type="caution">
    <text evidence="2">The sequence shown here is derived from an EMBL/GenBank/DDBJ whole genome shotgun (WGS) entry which is preliminary data.</text>
</comment>
<gene>
    <name evidence="2" type="ORF">E1963_09225</name>
</gene>